<sequence>MNSEIEKSDDSPSFLLWQVLNLWQKNMRQALQAVELTHVQFILLIATDWLNRQCEQGDVTQAQIASYAHVEPMLASQVLRSLEKKGLLTRKEHSTDTRAKSIVLTEEGKQLASQAFLIAQQVDHSFIAKLGQEETDFIRLMKVLGTE</sequence>
<keyword evidence="3" id="KW-0804">Transcription</keyword>
<dbReference type="SMART" id="SM00347">
    <property type="entry name" value="HTH_MARR"/>
    <property type="match status" value="1"/>
</dbReference>
<evidence type="ECO:0000313" key="6">
    <source>
        <dbReference type="Proteomes" id="UP001649230"/>
    </source>
</evidence>
<dbReference type="EMBL" id="CP090978">
    <property type="protein sequence ID" value="UJF31713.1"/>
    <property type="molecule type" value="Genomic_DNA"/>
</dbReference>
<dbReference type="InterPro" id="IPR000835">
    <property type="entry name" value="HTH_MarR-typ"/>
</dbReference>
<dbReference type="Proteomes" id="UP001649230">
    <property type="component" value="Chromosome"/>
</dbReference>
<keyword evidence="6" id="KW-1185">Reference proteome</keyword>
<evidence type="ECO:0000259" key="4">
    <source>
        <dbReference type="PROSITE" id="PS50995"/>
    </source>
</evidence>
<dbReference type="SUPFAM" id="SSF46785">
    <property type="entry name" value="Winged helix' DNA-binding domain"/>
    <property type="match status" value="1"/>
</dbReference>
<accession>A0ABY3SCI3</accession>
<keyword evidence="1" id="KW-0805">Transcription regulation</keyword>
<dbReference type="Pfam" id="PF01047">
    <property type="entry name" value="MarR"/>
    <property type="match status" value="1"/>
</dbReference>
<dbReference type="InterPro" id="IPR036388">
    <property type="entry name" value="WH-like_DNA-bd_sf"/>
</dbReference>
<keyword evidence="2" id="KW-0238">DNA-binding</keyword>
<evidence type="ECO:0000256" key="1">
    <source>
        <dbReference type="ARBA" id="ARBA00023015"/>
    </source>
</evidence>
<dbReference type="InterPro" id="IPR036390">
    <property type="entry name" value="WH_DNA-bd_sf"/>
</dbReference>
<dbReference type="InterPro" id="IPR039422">
    <property type="entry name" value="MarR/SlyA-like"/>
</dbReference>
<dbReference type="PANTHER" id="PTHR33164">
    <property type="entry name" value="TRANSCRIPTIONAL REGULATOR, MARR FAMILY"/>
    <property type="match status" value="1"/>
</dbReference>
<organism evidence="5 6">
    <name type="scientific">Paenibacillus hexagrammi</name>
    <dbReference type="NCBI Taxonomy" id="2908839"/>
    <lineage>
        <taxon>Bacteria</taxon>
        <taxon>Bacillati</taxon>
        <taxon>Bacillota</taxon>
        <taxon>Bacilli</taxon>
        <taxon>Bacillales</taxon>
        <taxon>Paenibacillaceae</taxon>
        <taxon>Paenibacillus</taxon>
    </lineage>
</organism>
<evidence type="ECO:0000256" key="2">
    <source>
        <dbReference type="ARBA" id="ARBA00023125"/>
    </source>
</evidence>
<dbReference type="PROSITE" id="PS50995">
    <property type="entry name" value="HTH_MARR_2"/>
    <property type="match status" value="1"/>
</dbReference>
<dbReference type="RefSeq" id="WP_235118058.1">
    <property type="nucleotide sequence ID" value="NZ_CP090978.1"/>
</dbReference>
<dbReference type="PRINTS" id="PR00598">
    <property type="entry name" value="HTHMARR"/>
</dbReference>
<dbReference type="Gene3D" id="1.10.10.10">
    <property type="entry name" value="Winged helix-like DNA-binding domain superfamily/Winged helix DNA-binding domain"/>
    <property type="match status" value="1"/>
</dbReference>
<evidence type="ECO:0000256" key="3">
    <source>
        <dbReference type="ARBA" id="ARBA00023163"/>
    </source>
</evidence>
<gene>
    <name evidence="5" type="ORF">L0M14_18245</name>
</gene>
<feature type="domain" description="HTH marR-type" evidence="4">
    <location>
        <begin position="1"/>
        <end position="147"/>
    </location>
</feature>
<name>A0ABY3SCI3_9BACL</name>
<protein>
    <submittedName>
        <fullName evidence="5">MarR family transcriptional regulator</fullName>
    </submittedName>
</protein>
<reference evidence="5 6" key="1">
    <citation type="journal article" date="2024" name="Int. J. Syst. Evol. Microbiol.">
        <title>Paenibacillus hexagrammi sp. nov., a novel bacterium isolated from the gut content of Hexagrammos agrammus.</title>
        <authorList>
            <person name="Jung H.K."/>
            <person name="Kim D.G."/>
            <person name="Zin H."/>
            <person name="Park J."/>
            <person name="Jung H."/>
            <person name="Kim Y.O."/>
            <person name="Kong H.J."/>
            <person name="Kim J.W."/>
            <person name="Kim Y.S."/>
        </authorList>
    </citation>
    <scope>NUCLEOTIDE SEQUENCE [LARGE SCALE GENOMIC DNA]</scope>
    <source>
        <strain evidence="5 6">YPD9-1</strain>
    </source>
</reference>
<evidence type="ECO:0000313" key="5">
    <source>
        <dbReference type="EMBL" id="UJF31713.1"/>
    </source>
</evidence>
<proteinExistence type="predicted"/>
<dbReference type="PANTHER" id="PTHR33164:SF64">
    <property type="entry name" value="TRANSCRIPTIONAL REGULATOR SLYA"/>
    <property type="match status" value="1"/>
</dbReference>